<dbReference type="InterPro" id="IPR008271">
    <property type="entry name" value="Ser/Thr_kinase_AS"/>
</dbReference>
<evidence type="ECO:0000313" key="6">
    <source>
        <dbReference type="EMBL" id="KAJ9189879.1"/>
    </source>
</evidence>
<comment type="catalytic activity">
    <reaction evidence="4">
        <text>L-threonyl-[protein] + ATP = O-phospho-L-threonyl-[protein] + ADP + H(+)</text>
        <dbReference type="Rhea" id="RHEA:46608"/>
        <dbReference type="Rhea" id="RHEA-COMP:11060"/>
        <dbReference type="Rhea" id="RHEA-COMP:11605"/>
        <dbReference type="ChEBI" id="CHEBI:15378"/>
        <dbReference type="ChEBI" id="CHEBI:30013"/>
        <dbReference type="ChEBI" id="CHEBI:30616"/>
        <dbReference type="ChEBI" id="CHEBI:61977"/>
        <dbReference type="ChEBI" id="CHEBI:456216"/>
    </reaction>
</comment>
<dbReference type="EMBL" id="JARPOI010000001">
    <property type="protein sequence ID" value="KAJ9189879.1"/>
    <property type="molecule type" value="Genomic_DNA"/>
</dbReference>
<comment type="caution">
    <text evidence="6">The sequence shown here is derived from an EMBL/GenBank/DDBJ whole genome shotgun (WGS) entry which is preliminary data.</text>
</comment>
<dbReference type="InterPro" id="IPR000719">
    <property type="entry name" value="Prot_kinase_dom"/>
</dbReference>
<name>A0ABQ9NGV6_HEVBR</name>
<reference evidence="6" key="1">
    <citation type="journal article" date="2023" name="Plant Biotechnol. J.">
        <title>Chromosome-level wild Hevea brasiliensis genome provides new tools for genomic-assisted breeding and valuable loci to elevate rubber yield.</title>
        <authorList>
            <person name="Cheng H."/>
            <person name="Song X."/>
            <person name="Hu Y."/>
            <person name="Wu T."/>
            <person name="Yang Q."/>
            <person name="An Z."/>
            <person name="Feng S."/>
            <person name="Deng Z."/>
            <person name="Wu W."/>
            <person name="Zeng X."/>
            <person name="Tu M."/>
            <person name="Wang X."/>
            <person name="Huang H."/>
        </authorList>
    </citation>
    <scope>NUCLEOTIDE SEQUENCE</scope>
    <source>
        <strain evidence="6">MT/VB/25A 57/8</strain>
    </source>
</reference>
<sequence length="388" mass="44073">MFVLILGAKWLYKSIQKRKKIKQREKLFKRMLHQQICSSQGNVEKAKIFSLKELKKATDHFNVNRIIGQGGQGTVYKGMLVDGRIVAVKKSKIVDEAKLEQFINEVVILSQINHRNVVKLFGSCLETEVPMLVYEFISNGTLSRYLHDQDEEFPLLWAKRLQIAIEISGALSYLHSAAPIPIFHRDIKSTNILLDEKYRAKVSDFGISRSVAIGQTHLTTNVHGTFGYLDPEYFRSSQFTEKSDVYSFGVVLVELLTGREPIYSEKSEELISLATSFIQMMENNKIFEIIDPRIIEQLSIKEEIMVVANLAKRCLNINGKKRPTMRQVTMELEAIWFSNEDACVEENREENELALHDISAASASTCLSFAANRALSIDIESLASESTL</sequence>
<evidence type="ECO:0000256" key="3">
    <source>
        <dbReference type="ARBA" id="ARBA00047558"/>
    </source>
</evidence>
<dbReference type="Pfam" id="PF00069">
    <property type="entry name" value="Pkinase"/>
    <property type="match status" value="1"/>
</dbReference>
<evidence type="ECO:0000256" key="4">
    <source>
        <dbReference type="ARBA" id="ARBA00047951"/>
    </source>
</evidence>
<dbReference type="Proteomes" id="UP001174677">
    <property type="component" value="Chromosome 1"/>
</dbReference>
<keyword evidence="2" id="KW-0067">ATP-binding</keyword>
<protein>
    <recommendedName>
        <fullName evidence="5">Protein kinase domain-containing protein</fullName>
    </recommendedName>
</protein>
<evidence type="ECO:0000256" key="1">
    <source>
        <dbReference type="ARBA" id="ARBA00022741"/>
    </source>
</evidence>
<dbReference type="InterPro" id="IPR045274">
    <property type="entry name" value="WAK-like"/>
</dbReference>
<accession>A0ABQ9NGV6</accession>
<dbReference type="InterPro" id="IPR011009">
    <property type="entry name" value="Kinase-like_dom_sf"/>
</dbReference>
<keyword evidence="1" id="KW-0547">Nucleotide-binding</keyword>
<keyword evidence="7" id="KW-1185">Reference proteome</keyword>
<dbReference type="SMART" id="SM00220">
    <property type="entry name" value="S_TKc"/>
    <property type="match status" value="1"/>
</dbReference>
<proteinExistence type="predicted"/>
<dbReference type="CDD" id="cd14066">
    <property type="entry name" value="STKc_IRAK"/>
    <property type="match status" value="1"/>
</dbReference>
<dbReference type="SUPFAM" id="SSF56112">
    <property type="entry name" value="Protein kinase-like (PK-like)"/>
    <property type="match status" value="1"/>
</dbReference>
<evidence type="ECO:0000259" key="5">
    <source>
        <dbReference type="PROSITE" id="PS50011"/>
    </source>
</evidence>
<organism evidence="6 7">
    <name type="scientific">Hevea brasiliensis</name>
    <name type="common">Para rubber tree</name>
    <name type="synonym">Siphonia brasiliensis</name>
    <dbReference type="NCBI Taxonomy" id="3981"/>
    <lineage>
        <taxon>Eukaryota</taxon>
        <taxon>Viridiplantae</taxon>
        <taxon>Streptophyta</taxon>
        <taxon>Embryophyta</taxon>
        <taxon>Tracheophyta</taxon>
        <taxon>Spermatophyta</taxon>
        <taxon>Magnoliopsida</taxon>
        <taxon>eudicotyledons</taxon>
        <taxon>Gunneridae</taxon>
        <taxon>Pentapetalae</taxon>
        <taxon>rosids</taxon>
        <taxon>fabids</taxon>
        <taxon>Malpighiales</taxon>
        <taxon>Euphorbiaceae</taxon>
        <taxon>Crotonoideae</taxon>
        <taxon>Micrandreae</taxon>
        <taxon>Hevea</taxon>
    </lineage>
</organism>
<evidence type="ECO:0000313" key="7">
    <source>
        <dbReference type="Proteomes" id="UP001174677"/>
    </source>
</evidence>
<feature type="domain" description="Protein kinase" evidence="5">
    <location>
        <begin position="61"/>
        <end position="337"/>
    </location>
</feature>
<dbReference type="Gene3D" id="3.30.200.20">
    <property type="entry name" value="Phosphorylase Kinase, domain 1"/>
    <property type="match status" value="1"/>
</dbReference>
<dbReference type="PANTHER" id="PTHR27005:SF335">
    <property type="entry name" value="PROTEIN KINASE DOMAIN-CONTAINING PROTEIN"/>
    <property type="match status" value="1"/>
</dbReference>
<gene>
    <name evidence="6" type="ORF">P3X46_001130</name>
</gene>
<comment type="catalytic activity">
    <reaction evidence="3">
        <text>L-seryl-[protein] + ATP = O-phospho-L-seryl-[protein] + ADP + H(+)</text>
        <dbReference type="Rhea" id="RHEA:17989"/>
        <dbReference type="Rhea" id="RHEA-COMP:9863"/>
        <dbReference type="Rhea" id="RHEA-COMP:11604"/>
        <dbReference type="ChEBI" id="CHEBI:15378"/>
        <dbReference type="ChEBI" id="CHEBI:29999"/>
        <dbReference type="ChEBI" id="CHEBI:30616"/>
        <dbReference type="ChEBI" id="CHEBI:83421"/>
        <dbReference type="ChEBI" id="CHEBI:456216"/>
    </reaction>
</comment>
<dbReference type="Gene3D" id="1.10.510.10">
    <property type="entry name" value="Transferase(Phosphotransferase) domain 1"/>
    <property type="match status" value="1"/>
</dbReference>
<evidence type="ECO:0000256" key="2">
    <source>
        <dbReference type="ARBA" id="ARBA00022840"/>
    </source>
</evidence>
<dbReference type="PROSITE" id="PS50011">
    <property type="entry name" value="PROTEIN_KINASE_DOM"/>
    <property type="match status" value="1"/>
</dbReference>
<dbReference type="PANTHER" id="PTHR27005">
    <property type="entry name" value="WALL-ASSOCIATED RECEPTOR KINASE-LIKE 21"/>
    <property type="match status" value="1"/>
</dbReference>
<dbReference type="PROSITE" id="PS00108">
    <property type="entry name" value="PROTEIN_KINASE_ST"/>
    <property type="match status" value="1"/>
</dbReference>